<gene>
    <name evidence="3" type="ORF">UFOVP1332_11</name>
    <name evidence="2" type="ORF">UFOVP565_32</name>
</gene>
<dbReference type="EMBL" id="LR796545">
    <property type="protein sequence ID" value="CAB4150472.1"/>
    <property type="molecule type" value="Genomic_DNA"/>
</dbReference>
<proteinExistence type="predicted"/>
<dbReference type="EMBL" id="LR797279">
    <property type="protein sequence ID" value="CAB4198996.1"/>
    <property type="molecule type" value="Genomic_DNA"/>
</dbReference>
<accession>A0A6J5MVW2</accession>
<evidence type="ECO:0000256" key="1">
    <source>
        <dbReference type="SAM" id="Phobius"/>
    </source>
</evidence>
<protein>
    <recommendedName>
        <fullName evidence="4">Internal virion protein</fullName>
    </recommendedName>
</protein>
<name>A0A6J5MVW2_9CAUD</name>
<evidence type="ECO:0008006" key="4">
    <source>
        <dbReference type="Google" id="ProtNLM"/>
    </source>
</evidence>
<evidence type="ECO:0000313" key="2">
    <source>
        <dbReference type="EMBL" id="CAB4150472.1"/>
    </source>
</evidence>
<feature type="transmembrane region" description="Helical" evidence="1">
    <location>
        <begin position="70"/>
        <end position="90"/>
    </location>
</feature>
<keyword evidence="1" id="KW-0472">Membrane</keyword>
<reference evidence="2" key="1">
    <citation type="submission" date="2020-04" db="EMBL/GenBank/DDBJ databases">
        <authorList>
            <person name="Chiriac C."/>
            <person name="Salcher M."/>
            <person name="Ghai R."/>
            <person name="Kavagutti S V."/>
        </authorList>
    </citation>
    <scope>NUCLEOTIDE SEQUENCE</scope>
</reference>
<keyword evidence="1" id="KW-1133">Transmembrane helix</keyword>
<organism evidence="2">
    <name type="scientific">uncultured Caudovirales phage</name>
    <dbReference type="NCBI Taxonomy" id="2100421"/>
    <lineage>
        <taxon>Viruses</taxon>
        <taxon>Duplodnaviria</taxon>
        <taxon>Heunggongvirae</taxon>
        <taxon>Uroviricota</taxon>
        <taxon>Caudoviricetes</taxon>
        <taxon>Peduoviridae</taxon>
        <taxon>Maltschvirus</taxon>
        <taxon>Maltschvirus maltsch</taxon>
    </lineage>
</organism>
<keyword evidence="1" id="KW-0812">Transmembrane</keyword>
<sequence>MYATTNMFGNSQYLFPDSGSLLTSSTMDYASMKAATSPMSAGTPPVGARAPTAMSDGGISMAQMGQIQGVGLYTAAVGAISSAVGAYYAAESQKIQLKMQAQNAKFSSQMAAINARGAEFSAISATRSGYQQYGRMTMQQGQVKAATKVALNSRGIQGGVGSAREVLASVELIQTLDRLTMSSNIVRQAEAYRTQRQNYLTQSSMDSLTSQNLRKSADTISSGLATSTSLMGGASEISMSWLRSKRFEELLGGVSQKRI</sequence>
<evidence type="ECO:0000313" key="3">
    <source>
        <dbReference type="EMBL" id="CAB4198996.1"/>
    </source>
</evidence>